<feature type="transmembrane region" description="Helical" evidence="2">
    <location>
        <begin position="213"/>
        <end position="233"/>
    </location>
</feature>
<sequence>MTARRRLTSRLNDHLFYLLTLFIHPTNAAGSQLRLRFQRWFPFYARYFQSVLPECSDILTTYYDNVTDDPACPSPCACALDCILGATHESVKANMQSASVVLGLMPTLIAVLAPSIAEIAVLSTWSPPLALLIALGTPAVRISPAAAVSGVINETSSLVMQHLQTWLARGRRRRLVLRVFLGAAAVATVANAVETSVRVDLRTASGWRCNQLFMPLVWSELSIVAFGMGMTAIRLRRPDSSFSLGKPAPPPTLPSAAGRPRASRAPRPPVPNAPTNSPLWQRITQQEESSSSEVLWTLAVVATYVQIFFGTLVMASLIFISLQDAMFVALRYAAGCVVCRLVVAVELATMRVELARRVGSP</sequence>
<feature type="chain" id="PRO_5026907533" description="Transmembrane protein" evidence="3">
    <location>
        <begin position="29"/>
        <end position="361"/>
    </location>
</feature>
<feature type="signal peptide" evidence="3">
    <location>
        <begin position="1"/>
        <end position="28"/>
    </location>
</feature>
<reference evidence="5" key="3">
    <citation type="submission" date="2025-08" db="UniProtKB">
        <authorList>
            <consortium name="RefSeq"/>
        </authorList>
    </citation>
    <scope>IDENTIFICATION</scope>
    <source>
        <strain evidence="5">CBS 342.82</strain>
    </source>
</reference>
<evidence type="ECO:0008006" key="6">
    <source>
        <dbReference type="Google" id="ProtNLM"/>
    </source>
</evidence>
<evidence type="ECO:0000313" key="5">
    <source>
        <dbReference type="RefSeq" id="XP_033457374.1"/>
    </source>
</evidence>
<evidence type="ECO:0000256" key="2">
    <source>
        <dbReference type="SAM" id="Phobius"/>
    </source>
</evidence>
<name>A0A6J3LXE3_9PEZI</name>
<feature type="region of interest" description="Disordered" evidence="1">
    <location>
        <begin position="242"/>
        <end position="279"/>
    </location>
</feature>
<reference evidence="5" key="2">
    <citation type="submission" date="2020-04" db="EMBL/GenBank/DDBJ databases">
        <authorList>
            <consortium name="NCBI Genome Project"/>
        </authorList>
    </citation>
    <scope>NUCLEOTIDE SEQUENCE</scope>
    <source>
        <strain evidence="5">CBS 342.82</strain>
    </source>
</reference>
<evidence type="ECO:0000256" key="3">
    <source>
        <dbReference type="SAM" id="SignalP"/>
    </source>
</evidence>
<accession>A0A6J3LXE3</accession>
<feature type="transmembrane region" description="Helical" evidence="2">
    <location>
        <begin position="100"/>
        <end position="122"/>
    </location>
</feature>
<keyword evidence="3" id="KW-0732">Signal</keyword>
<keyword evidence="4" id="KW-1185">Reference proteome</keyword>
<proteinExistence type="predicted"/>
<gene>
    <name evidence="5" type="ORF">K489DRAFT_383136</name>
</gene>
<feature type="transmembrane region" description="Helical" evidence="2">
    <location>
        <begin position="326"/>
        <end position="348"/>
    </location>
</feature>
<feature type="compositionally biased region" description="Low complexity" evidence="1">
    <location>
        <begin position="254"/>
        <end position="265"/>
    </location>
</feature>
<feature type="transmembrane region" description="Helical" evidence="2">
    <location>
        <begin position="294"/>
        <end position="320"/>
    </location>
</feature>
<keyword evidence="2" id="KW-0812">Transmembrane</keyword>
<feature type="transmembrane region" description="Helical" evidence="2">
    <location>
        <begin position="175"/>
        <end position="193"/>
    </location>
</feature>
<dbReference type="RefSeq" id="XP_033457374.1">
    <property type="nucleotide sequence ID" value="XM_033605523.1"/>
</dbReference>
<evidence type="ECO:0000313" key="4">
    <source>
        <dbReference type="Proteomes" id="UP000504637"/>
    </source>
</evidence>
<dbReference type="GeneID" id="54363323"/>
<keyword evidence="2" id="KW-0472">Membrane</keyword>
<organism evidence="5">
    <name type="scientific">Dissoconium aciculare CBS 342.82</name>
    <dbReference type="NCBI Taxonomy" id="1314786"/>
    <lineage>
        <taxon>Eukaryota</taxon>
        <taxon>Fungi</taxon>
        <taxon>Dikarya</taxon>
        <taxon>Ascomycota</taxon>
        <taxon>Pezizomycotina</taxon>
        <taxon>Dothideomycetes</taxon>
        <taxon>Dothideomycetidae</taxon>
        <taxon>Mycosphaerellales</taxon>
        <taxon>Dissoconiaceae</taxon>
        <taxon>Dissoconium</taxon>
    </lineage>
</organism>
<keyword evidence="2" id="KW-1133">Transmembrane helix</keyword>
<dbReference type="AlphaFoldDB" id="A0A6J3LXE3"/>
<protein>
    <recommendedName>
        <fullName evidence="6">Transmembrane protein</fullName>
    </recommendedName>
</protein>
<dbReference type="OrthoDB" id="3009728at2759"/>
<reference evidence="5" key="1">
    <citation type="submission" date="2020-01" db="EMBL/GenBank/DDBJ databases">
        <authorList>
            <consortium name="DOE Joint Genome Institute"/>
            <person name="Haridas S."/>
            <person name="Albert R."/>
            <person name="Binder M."/>
            <person name="Bloem J."/>
            <person name="Labutti K."/>
            <person name="Salamov A."/>
            <person name="Andreopoulos B."/>
            <person name="Baker S.E."/>
            <person name="Barry K."/>
            <person name="Bills G."/>
            <person name="Bluhm B.H."/>
            <person name="Cannon C."/>
            <person name="Castanera R."/>
            <person name="Culley D.E."/>
            <person name="Daum C."/>
            <person name="Ezra D."/>
            <person name="Gonzalez J.B."/>
            <person name="Henrissat B."/>
            <person name="Kuo A."/>
            <person name="Liang C."/>
            <person name="Lipzen A."/>
            <person name="Lutzoni F."/>
            <person name="Magnuson J."/>
            <person name="Mondo S."/>
            <person name="Nolan M."/>
            <person name="Ohm R."/>
            <person name="Pangilinan J."/>
            <person name="Park H.-J."/>
            <person name="Ramirez L."/>
            <person name="Alfaro M."/>
            <person name="Sun H."/>
            <person name="Tritt A."/>
            <person name="Yoshinaga Y."/>
            <person name="Zwiers L.-H."/>
            <person name="Turgeon B.G."/>
            <person name="Goodwin S.B."/>
            <person name="Spatafora J.W."/>
            <person name="Crous P.W."/>
            <person name="Grigoriev I.V."/>
        </authorList>
    </citation>
    <scope>NUCLEOTIDE SEQUENCE</scope>
    <source>
        <strain evidence="5">CBS 342.82</strain>
    </source>
</reference>
<dbReference type="Proteomes" id="UP000504637">
    <property type="component" value="Unplaced"/>
</dbReference>
<evidence type="ECO:0000256" key="1">
    <source>
        <dbReference type="SAM" id="MobiDB-lite"/>
    </source>
</evidence>